<feature type="domain" description="4Fe-4S Mo/W bis-MGD-type" evidence="5">
    <location>
        <begin position="1"/>
        <end position="58"/>
    </location>
</feature>
<gene>
    <name evidence="6" type="ORF">EUV02_02980</name>
</gene>
<accession>A0A4Y9EQV1</accession>
<dbReference type="InterPro" id="IPR006656">
    <property type="entry name" value="Mopterin_OxRdtase"/>
</dbReference>
<dbReference type="GO" id="GO:0016491">
    <property type="term" value="F:oxidoreductase activity"/>
    <property type="evidence" value="ECO:0007669"/>
    <property type="project" value="InterPro"/>
</dbReference>
<name>A0A4Y9EQV1_9SPHN</name>
<reference evidence="6 7" key="1">
    <citation type="submission" date="2019-02" db="EMBL/GenBank/DDBJ databases">
        <title>Polymorphobacter sp. isolated from the lake at the Tibet of China.</title>
        <authorList>
            <person name="Li A."/>
        </authorList>
    </citation>
    <scope>NUCLEOTIDE SEQUENCE [LARGE SCALE GENOMIC DNA]</scope>
    <source>
        <strain evidence="6 7">DJ1R-1</strain>
    </source>
</reference>
<protein>
    <submittedName>
        <fullName evidence="6">Molybdopterin oxidoreductase family protein</fullName>
    </submittedName>
</protein>
<evidence type="ECO:0000259" key="5">
    <source>
        <dbReference type="PROSITE" id="PS51669"/>
    </source>
</evidence>
<dbReference type="InterPro" id="IPR006657">
    <property type="entry name" value="MoPterin_dinucl-bd_dom"/>
</dbReference>
<dbReference type="GO" id="GO:0051536">
    <property type="term" value="F:iron-sulfur cluster binding"/>
    <property type="evidence" value="ECO:0007669"/>
    <property type="project" value="UniProtKB-KW"/>
</dbReference>
<dbReference type="GO" id="GO:0046872">
    <property type="term" value="F:metal ion binding"/>
    <property type="evidence" value="ECO:0007669"/>
    <property type="project" value="UniProtKB-KW"/>
</dbReference>
<keyword evidence="4" id="KW-0411">Iron-sulfur</keyword>
<dbReference type="GO" id="GO:0043546">
    <property type="term" value="F:molybdopterin cofactor binding"/>
    <property type="evidence" value="ECO:0007669"/>
    <property type="project" value="InterPro"/>
</dbReference>
<dbReference type="SUPFAM" id="SSF53706">
    <property type="entry name" value="Formate dehydrogenase/DMSO reductase, domains 1-3"/>
    <property type="match status" value="1"/>
</dbReference>
<dbReference type="PROSITE" id="PS51669">
    <property type="entry name" value="4FE4S_MOW_BIS_MGD"/>
    <property type="match status" value="1"/>
</dbReference>
<sequence>MPTTHIRTCHLCEANCGLLITTEGRTVLSIKGDPDNALSRGHICPKATAITDLQDDPDRLRAPVKRVSNASGGDQWQEISWETAFAEIAAKAAAVLGEGGAASVYVGNPTAHNYSVGGMIGHLKRAVGARTNFSASTVDQIPHQLVQMWMYGHNGLFPVADIDNTQTMLMLGANPLASNGSVWTAPDVKKRIEALQARGGKLIVVDPRRTETARIADEHHFIRPGSDSALLIGLLLALDEAGLVNPRAAAALLDARWDTAWAALRRFDIATCAAACGIDEATIRDIAARLGGGEPAAVYGRMGVSVTSFGSLNHWLIQLLNIASGNFDRVGGVMFNQPAADIVATAGAGSYGRFHSRVSGHPEVLSEFPVVALAEEILTPGAGQIDMLFVVAGNPVLSTPDGTNLDRALERLKLMVSVDMYVTATSRHAHYILPPCGPLEKDHYPTFLAPIMVRNFAAYSPAVFDQTPGTKSDWEILAEMARAISQARGEPAPNIMHPREALDRLLQRSPRGLSLADIEKHPHGIDLGPLQPTGDTKLATPDKKIDAAPALLLADLDRFADWLAALPPIGGDTLLLFGRRNVRSNNSWMANSRRLAKGPARCVLMINPADAAARGLESGQLVDIESRVGKVQVACEVSDDVMPGTVSLPHGYGHNRPGIQLRVAAERPGVSYNDLSDPLLIDPVSGNAALTGVPVTITAAASVVAAA</sequence>
<evidence type="ECO:0000313" key="6">
    <source>
        <dbReference type="EMBL" id="TFU06001.1"/>
    </source>
</evidence>
<dbReference type="Gene3D" id="3.40.228.10">
    <property type="entry name" value="Dimethylsulfoxide Reductase, domain 2"/>
    <property type="match status" value="1"/>
</dbReference>
<comment type="caution">
    <text evidence="6">The sequence shown here is derived from an EMBL/GenBank/DDBJ whole genome shotgun (WGS) entry which is preliminary data.</text>
</comment>
<dbReference type="Pfam" id="PF04879">
    <property type="entry name" value="Molybdop_Fe4S4"/>
    <property type="match status" value="1"/>
</dbReference>
<dbReference type="Pfam" id="PF00384">
    <property type="entry name" value="Molybdopterin"/>
    <property type="match status" value="1"/>
</dbReference>
<dbReference type="Gene3D" id="2.40.40.20">
    <property type="match status" value="1"/>
</dbReference>
<keyword evidence="7" id="KW-1185">Reference proteome</keyword>
<keyword evidence="3" id="KW-0408">Iron</keyword>
<dbReference type="InterPro" id="IPR009010">
    <property type="entry name" value="Asp_de-COase-like_dom_sf"/>
</dbReference>
<organism evidence="6 7">
    <name type="scientific">Glacieibacterium arshaanense</name>
    <dbReference type="NCBI Taxonomy" id="2511025"/>
    <lineage>
        <taxon>Bacteria</taxon>
        <taxon>Pseudomonadati</taxon>
        <taxon>Pseudomonadota</taxon>
        <taxon>Alphaproteobacteria</taxon>
        <taxon>Sphingomonadales</taxon>
        <taxon>Sphingosinicellaceae</taxon>
        <taxon>Glacieibacterium</taxon>
    </lineage>
</organism>
<evidence type="ECO:0000313" key="7">
    <source>
        <dbReference type="Proteomes" id="UP000297737"/>
    </source>
</evidence>
<dbReference type="Proteomes" id="UP000297737">
    <property type="component" value="Unassembled WGS sequence"/>
</dbReference>
<keyword evidence="2" id="KW-0479">Metal-binding</keyword>
<dbReference type="InterPro" id="IPR050612">
    <property type="entry name" value="Prok_Mopterin_Oxidored"/>
</dbReference>
<proteinExistence type="inferred from homology"/>
<evidence type="ECO:0000256" key="3">
    <source>
        <dbReference type="ARBA" id="ARBA00023004"/>
    </source>
</evidence>
<dbReference type="PANTHER" id="PTHR43742">
    <property type="entry name" value="TRIMETHYLAMINE-N-OXIDE REDUCTASE"/>
    <property type="match status" value="1"/>
</dbReference>
<dbReference type="InterPro" id="IPR006963">
    <property type="entry name" value="Mopterin_OxRdtase_4Fe-4S_dom"/>
</dbReference>
<comment type="similarity">
    <text evidence="1">Belongs to the prokaryotic molybdopterin-containing oxidoreductase family.</text>
</comment>
<evidence type="ECO:0000256" key="1">
    <source>
        <dbReference type="ARBA" id="ARBA00010312"/>
    </source>
</evidence>
<dbReference type="AlphaFoldDB" id="A0A4Y9EQV1"/>
<dbReference type="SMART" id="SM00926">
    <property type="entry name" value="Molybdop_Fe4S4"/>
    <property type="match status" value="1"/>
</dbReference>
<dbReference type="EMBL" id="SIHO01000001">
    <property type="protein sequence ID" value="TFU06001.1"/>
    <property type="molecule type" value="Genomic_DNA"/>
</dbReference>
<evidence type="ECO:0000256" key="2">
    <source>
        <dbReference type="ARBA" id="ARBA00022723"/>
    </source>
</evidence>
<dbReference type="SUPFAM" id="SSF50692">
    <property type="entry name" value="ADC-like"/>
    <property type="match status" value="1"/>
</dbReference>
<dbReference type="Gene3D" id="3.40.50.740">
    <property type="match status" value="1"/>
</dbReference>
<dbReference type="Gene3D" id="2.20.25.90">
    <property type="entry name" value="ADC-like domains"/>
    <property type="match status" value="1"/>
</dbReference>
<evidence type="ECO:0000256" key="4">
    <source>
        <dbReference type="ARBA" id="ARBA00023014"/>
    </source>
</evidence>
<dbReference type="PANTHER" id="PTHR43742:SF2">
    <property type="entry name" value="ASSIMILATORY NITRATE REDUCTASE CATALYTIC SUBUNIT"/>
    <property type="match status" value="1"/>
</dbReference>
<dbReference type="Pfam" id="PF01568">
    <property type="entry name" value="Molydop_binding"/>
    <property type="match status" value="1"/>
</dbReference>
<dbReference type="OrthoDB" id="9759518at2"/>
<dbReference type="RefSeq" id="WP_135244725.1">
    <property type="nucleotide sequence ID" value="NZ_SIHO01000001.1"/>
</dbReference>